<gene>
    <name evidence="4" type="ORF">RMSM_06606</name>
</gene>
<accession>M5RM54</accession>
<dbReference type="EMBL" id="ANOG01000955">
    <property type="protein sequence ID" value="EMI16467.1"/>
    <property type="molecule type" value="Genomic_DNA"/>
</dbReference>
<comment type="caution">
    <text evidence="4">The sequence shown here is derived from an EMBL/GenBank/DDBJ whole genome shotgun (WGS) entry which is preliminary data.</text>
</comment>
<feature type="transmembrane region" description="Helical" evidence="2">
    <location>
        <begin position="6"/>
        <end position="24"/>
    </location>
</feature>
<dbReference type="AlphaFoldDB" id="M5RM54"/>
<proteinExistence type="predicted"/>
<reference evidence="4 5" key="1">
    <citation type="journal article" date="2013" name="Mar. Genomics">
        <title>Expression of sulfatases in Rhodopirellula baltica and the diversity of sulfatases in the genus Rhodopirellula.</title>
        <authorList>
            <person name="Wegner C.E."/>
            <person name="Richter-Heitmann T."/>
            <person name="Klindworth A."/>
            <person name="Klockow C."/>
            <person name="Richter M."/>
            <person name="Achstetter T."/>
            <person name="Glockner F.O."/>
            <person name="Harder J."/>
        </authorList>
    </citation>
    <scope>NUCLEOTIDE SEQUENCE [LARGE SCALE GENOMIC DNA]</scope>
    <source>
        <strain evidence="4 5">SM1</strain>
    </source>
</reference>
<dbReference type="Proteomes" id="UP000011991">
    <property type="component" value="Unassembled WGS sequence"/>
</dbReference>
<evidence type="ECO:0000256" key="1">
    <source>
        <dbReference type="SAM" id="MobiDB-lite"/>
    </source>
</evidence>
<feature type="region of interest" description="Disordered" evidence="1">
    <location>
        <begin position="35"/>
        <end position="64"/>
    </location>
</feature>
<evidence type="ECO:0000256" key="2">
    <source>
        <dbReference type="SAM" id="Phobius"/>
    </source>
</evidence>
<keyword evidence="2" id="KW-1133">Transmembrane helix</keyword>
<sequence>MTIVRYGWFGLLVLIAFGYLAAGFSDRSTKTHLDPVAKTNFSGNEAEDKKNEAEDKKNAASDSGLPLAEITAANPQTLDPASRFESATKRDDGLRDSMAAIESSLVRDWDDAGIRRAEDADWLTICRRMSLALVGSGLSLEEIRRLEAMPESRREHAHLESLLVDPRFHQYWAERWSRFY</sequence>
<name>M5RM54_9BACT</name>
<protein>
    <submittedName>
        <fullName evidence="4">Putative secreted protein</fullName>
    </submittedName>
</protein>
<evidence type="ECO:0000313" key="4">
    <source>
        <dbReference type="EMBL" id="EMI16467.1"/>
    </source>
</evidence>
<organism evidence="4 5">
    <name type="scientific">Rhodopirellula maiorica SM1</name>
    <dbReference type="NCBI Taxonomy" id="1265738"/>
    <lineage>
        <taxon>Bacteria</taxon>
        <taxon>Pseudomonadati</taxon>
        <taxon>Planctomycetota</taxon>
        <taxon>Planctomycetia</taxon>
        <taxon>Pirellulales</taxon>
        <taxon>Pirellulaceae</taxon>
        <taxon>Novipirellula</taxon>
    </lineage>
</organism>
<keyword evidence="2" id="KW-0472">Membrane</keyword>
<keyword evidence="2" id="KW-0812">Transmembrane</keyword>
<feature type="compositionally biased region" description="Basic and acidic residues" evidence="1">
    <location>
        <begin position="46"/>
        <end position="59"/>
    </location>
</feature>
<evidence type="ECO:0000259" key="3">
    <source>
        <dbReference type="Pfam" id="PF07583"/>
    </source>
</evidence>
<dbReference type="Pfam" id="PF07583">
    <property type="entry name" value="PSCyt2"/>
    <property type="match status" value="1"/>
</dbReference>
<evidence type="ECO:0000313" key="5">
    <source>
        <dbReference type="Proteomes" id="UP000011991"/>
    </source>
</evidence>
<dbReference type="InterPro" id="IPR011444">
    <property type="entry name" value="DUF1549"/>
</dbReference>
<keyword evidence="5" id="KW-1185">Reference proteome</keyword>
<feature type="non-terminal residue" evidence="4">
    <location>
        <position position="180"/>
    </location>
</feature>
<feature type="domain" description="DUF1549" evidence="3">
    <location>
        <begin position="101"/>
        <end position="177"/>
    </location>
</feature>